<sequence length="164" mass="19099">MLSFIPFPPLFWWVIFLVPYRHFGRRLTGIKSPSARRAVLRFAKRARFGGACPENPGEDPWVVAIQEAKQQIYPCNLLMCHRFTFLQTLITGWRSGTVQLPVSISPSSQCCPRKKRDNDFIHLAARECYEWQRYSMFTSCTITNTNVPQLYRHCRLLCSLLIIT</sequence>
<gene>
    <name evidence="1" type="ORF">B0H66DRAFT_50479</name>
</gene>
<protein>
    <submittedName>
        <fullName evidence="1">Uncharacterized protein</fullName>
    </submittedName>
</protein>
<evidence type="ECO:0000313" key="2">
    <source>
        <dbReference type="Proteomes" id="UP001283341"/>
    </source>
</evidence>
<name>A0AAE0ISF0_9PEZI</name>
<dbReference type="Proteomes" id="UP001283341">
    <property type="component" value="Unassembled WGS sequence"/>
</dbReference>
<reference evidence="1" key="1">
    <citation type="journal article" date="2023" name="Mol. Phylogenet. Evol.">
        <title>Genome-scale phylogeny and comparative genomics of the fungal order Sordariales.</title>
        <authorList>
            <person name="Hensen N."/>
            <person name="Bonometti L."/>
            <person name="Westerberg I."/>
            <person name="Brannstrom I.O."/>
            <person name="Guillou S."/>
            <person name="Cros-Aarteil S."/>
            <person name="Calhoun S."/>
            <person name="Haridas S."/>
            <person name="Kuo A."/>
            <person name="Mondo S."/>
            <person name="Pangilinan J."/>
            <person name="Riley R."/>
            <person name="LaButti K."/>
            <person name="Andreopoulos B."/>
            <person name="Lipzen A."/>
            <person name="Chen C."/>
            <person name="Yan M."/>
            <person name="Daum C."/>
            <person name="Ng V."/>
            <person name="Clum A."/>
            <person name="Steindorff A."/>
            <person name="Ohm R.A."/>
            <person name="Martin F."/>
            <person name="Silar P."/>
            <person name="Natvig D.O."/>
            <person name="Lalanne C."/>
            <person name="Gautier V."/>
            <person name="Ament-Velasquez S.L."/>
            <person name="Kruys A."/>
            <person name="Hutchinson M.I."/>
            <person name="Powell A.J."/>
            <person name="Barry K."/>
            <person name="Miller A.N."/>
            <person name="Grigoriev I.V."/>
            <person name="Debuchy R."/>
            <person name="Gladieux P."/>
            <person name="Hiltunen Thoren M."/>
            <person name="Johannesson H."/>
        </authorList>
    </citation>
    <scope>NUCLEOTIDE SEQUENCE</scope>
    <source>
        <strain evidence="1">CBS 118394</strain>
    </source>
</reference>
<dbReference type="AlphaFoldDB" id="A0AAE0ISF0"/>
<accession>A0AAE0ISF0</accession>
<proteinExistence type="predicted"/>
<dbReference type="EMBL" id="JAUEDM010000001">
    <property type="protein sequence ID" value="KAK3330210.1"/>
    <property type="molecule type" value="Genomic_DNA"/>
</dbReference>
<reference evidence="1" key="2">
    <citation type="submission" date="2023-06" db="EMBL/GenBank/DDBJ databases">
        <authorList>
            <consortium name="Lawrence Berkeley National Laboratory"/>
            <person name="Haridas S."/>
            <person name="Hensen N."/>
            <person name="Bonometti L."/>
            <person name="Westerberg I."/>
            <person name="Brannstrom I.O."/>
            <person name="Guillou S."/>
            <person name="Cros-Aarteil S."/>
            <person name="Calhoun S."/>
            <person name="Kuo A."/>
            <person name="Mondo S."/>
            <person name="Pangilinan J."/>
            <person name="Riley R."/>
            <person name="Labutti K."/>
            <person name="Andreopoulos B."/>
            <person name="Lipzen A."/>
            <person name="Chen C."/>
            <person name="Yanf M."/>
            <person name="Daum C."/>
            <person name="Ng V."/>
            <person name="Clum A."/>
            <person name="Steindorff A."/>
            <person name="Ohm R."/>
            <person name="Martin F."/>
            <person name="Silar P."/>
            <person name="Natvig D."/>
            <person name="Lalanne C."/>
            <person name="Gautier V."/>
            <person name="Ament-Velasquez S.L."/>
            <person name="Kruys A."/>
            <person name="Hutchinson M.I."/>
            <person name="Powell A.J."/>
            <person name="Barry K."/>
            <person name="Miller A.N."/>
            <person name="Grigoriev I.V."/>
            <person name="Debuchy R."/>
            <person name="Gladieux P."/>
            <person name="Thoren M.H."/>
            <person name="Johannesson H."/>
        </authorList>
    </citation>
    <scope>NUCLEOTIDE SEQUENCE</scope>
    <source>
        <strain evidence="1">CBS 118394</strain>
    </source>
</reference>
<comment type="caution">
    <text evidence="1">The sequence shown here is derived from an EMBL/GenBank/DDBJ whole genome shotgun (WGS) entry which is preliminary data.</text>
</comment>
<keyword evidence="2" id="KW-1185">Reference proteome</keyword>
<organism evidence="1 2">
    <name type="scientific">Apodospora peruviana</name>
    <dbReference type="NCBI Taxonomy" id="516989"/>
    <lineage>
        <taxon>Eukaryota</taxon>
        <taxon>Fungi</taxon>
        <taxon>Dikarya</taxon>
        <taxon>Ascomycota</taxon>
        <taxon>Pezizomycotina</taxon>
        <taxon>Sordariomycetes</taxon>
        <taxon>Sordariomycetidae</taxon>
        <taxon>Sordariales</taxon>
        <taxon>Lasiosphaeriaceae</taxon>
        <taxon>Apodospora</taxon>
    </lineage>
</organism>
<evidence type="ECO:0000313" key="1">
    <source>
        <dbReference type="EMBL" id="KAK3330210.1"/>
    </source>
</evidence>